<dbReference type="SUPFAM" id="SSF46565">
    <property type="entry name" value="Chaperone J-domain"/>
    <property type="match status" value="1"/>
</dbReference>
<keyword evidence="2" id="KW-0472">Membrane</keyword>
<evidence type="ECO:0000256" key="1">
    <source>
        <dbReference type="SAM" id="MobiDB-lite"/>
    </source>
</evidence>
<evidence type="ECO:0000313" key="4">
    <source>
        <dbReference type="EMBL" id="EFA84686.1"/>
    </source>
</evidence>
<feature type="compositionally biased region" description="Polar residues" evidence="1">
    <location>
        <begin position="62"/>
        <end position="81"/>
    </location>
</feature>
<dbReference type="AlphaFoldDB" id="D3B062"/>
<keyword evidence="5" id="KW-1185">Reference proteome</keyword>
<comment type="caution">
    <text evidence="4">The sequence shown here is derived from an EMBL/GenBank/DDBJ whole genome shotgun (WGS) entry which is preliminary data.</text>
</comment>
<feature type="transmembrane region" description="Helical" evidence="2">
    <location>
        <begin position="299"/>
        <end position="320"/>
    </location>
</feature>
<evidence type="ECO:0000259" key="3">
    <source>
        <dbReference type="PROSITE" id="PS50076"/>
    </source>
</evidence>
<protein>
    <submittedName>
        <fullName evidence="4">DnaJ-like protein</fullName>
    </submittedName>
</protein>
<dbReference type="InterPro" id="IPR001623">
    <property type="entry name" value="DnaJ_domain"/>
</dbReference>
<dbReference type="CDD" id="cd06257">
    <property type="entry name" value="DnaJ"/>
    <property type="match status" value="1"/>
</dbReference>
<proteinExistence type="predicted"/>
<dbReference type="Gene3D" id="1.10.287.110">
    <property type="entry name" value="DnaJ domain"/>
    <property type="match status" value="1"/>
</dbReference>
<dbReference type="PANTHER" id="PTHR43908">
    <property type="entry name" value="AT29763P-RELATED"/>
    <property type="match status" value="1"/>
</dbReference>
<name>D3B062_HETP5</name>
<gene>
    <name evidence="4" type="ORF">PPL_01678</name>
</gene>
<dbReference type="PANTHER" id="PTHR43908:SF3">
    <property type="entry name" value="AT29763P-RELATED"/>
    <property type="match status" value="1"/>
</dbReference>
<dbReference type="Proteomes" id="UP000001396">
    <property type="component" value="Unassembled WGS sequence"/>
</dbReference>
<reference evidence="4 5" key="1">
    <citation type="journal article" date="2011" name="Genome Res.">
        <title>Phylogeny-wide analysis of social amoeba genomes highlights ancient origins for complex intercellular communication.</title>
        <authorList>
            <person name="Heidel A.J."/>
            <person name="Lawal H.M."/>
            <person name="Felder M."/>
            <person name="Schilde C."/>
            <person name="Helps N.R."/>
            <person name="Tunggal B."/>
            <person name="Rivero F."/>
            <person name="John U."/>
            <person name="Schleicher M."/>
            <person name="Eichinger L."/>
            <person name="Platzer M."/>
            <person name="Noegel A.A."/>
            <person name="Schaap P."/>
            <person name="Gloeckner G."/>
        </authorList>
    </citation>
    <scope>NUCLEOTIDE SEQUENCE [LARGE SCALE GENOMIC DNA]</scope>
    <source>
        <strain evidence="5">ATCC 26659 / Pp 5 / PN500</strain>
    </source>
</reference>
<dbReference type="GO" id="GO:0071218">
    <property type="term" value="P:cellular response to misfolded protein"/>
    <property type="evidence" value="ECO:0007669"/>
    <property type="project" value="TreeGrafter"/>
</dbReference>
<dbReference type="GeneID" id="31357207"/>
<evidence type="ECO:0000256" key="2">
    <source>
        <dbReference type="SAM" id="Phobius"/>
    </source>
</evidence>
<keyword evidence="2" id="KW-1133">Transmembrane helix</keyword>
<dbReference type="InParanoid" id="D3B062"/>
<dbReference type="EMBL" id="ADBJ01000008">
    <property type="protein sequence ID" value="EFA84686.1"/>
    <property type="molecule type" value="Genomic_DNA"/>
</dbReference>
<feature type="region of interest" description="Disordered" evidence="1">
    <location>
        <begin position="62"/>
        <end position="129"/>
    </location>
</feature>
<dbReference type="InterPro" id="IPR051100">
    <property type="entry name" value="DnaJ_subfamily_B/C"/>
</dbReference>
<dbReference type="RefSeq" id="XP_020436799.1">
    <property type="nucleotide sequence ID" value="XM_020572682.1"/>
</dbReference>
<dbReference type="FunCoup" id="D3B062">
    <property type="interactions" value="25"/>
</dbReference>
<feature type="compositionally biased region" description="Low complexity" evidence="1">
    <location>
        <begin position="98"/>
        <end position="124"/>
    </location>
</feature>
<keyword evidence="2" id="KW-0812">Transmembrane</keyword>
<evidence type="ECO:0000313" key="5">
    <source>
        <dbReference type="Proteomes" id="UP000001396"/>
    </source>
</evidence>
<dbReference type="InterPro" id="IPR036869">
    <property type="entry name" value="J_dom_sf"/>
</dbReference>
<dbReference type="SMART" id="SM00271">
    <property type="entry name" value="DnaJ"/>
    <property type="match status" value="1"/>
</dbReference>
<dbReference type="GO" id="GO:0005789">
    <property type="term" value="C:endoplasmic reticulum membrane"/>
    <property type="evidence" value="ECO:0007669"/>
    <property type="project" value="TreeGrafter"/>
</dbReference>
<dbReference type="InterPro" id="IPR018253">
    <property type="entry name" value="DnaJ_domain_CS"/>
</dbReference>
<dbReference type="PROSITE" id="PS50076">
    <property type="entry name" value="DNAJ_2"/>
    <property type="match status" value="1"/>
</dbReference>
<dbReference type="PRINTS" id="PR00625">
    <property type="entry name" value="JDOMAIN"/>
</dbReference>
<feature type="domain" description="J" evidence="3">
    <location>
        <begin position="146"/>
        <end position="210"/>
    </location>
</feature>
<organism evidence="4 5">
    <name type="scientific">Heterostelium pallidum (strain ATCC 26659 / Pp 5 / PN500)</name>
    <name type="common">Cellular slime mold</name>
    <name type="synonym">Polysphondylium pallidum</name>
    <dbReference type="NCBI Taxonomy" id="670386"/>
    <lineage>
        <taxon>Eukaryota</taxon>
        <taxon>Amoebozoa</taxon>
        <taxon>Evosea</taxon>
        <taxon>Eumycetozoa</taxon>
        <taxon>Dictyostelia</taxon>
        <taxon>Acytosteliales</taxon>
        <taxon>Acytosteliaceae</taxon>
        <taxon>Heterostelium</taxon>
    </lineage>
</organism>
<dbReference type="Pfam" id="PF00226">
    <property type="entry name" value="DnaJ"/>
    <property type="match status" value="1"/>
</dbReference>
<dbReference type="PROSITE" id="PS00636">
    <property type="entry name" value="DNAJ_1"/>
    <property type="match status" value="1"/>
</dbReference>
<accession>D3B062</accession>
<dbReference type="OMA" id="IRACKSF"/>
<sequence length="437" mass="48819">MSLSAVEDMEGNKDEALRCIEIAMKRIGEGNKEGAIKFLNKSIALYPTSKARDLLEFYSSQDSVDGGVNESSSTTNDSNISKEGEEQESNTVHKRHTSSSTTTEQSSSSTPSSSSSSTSTTTTSENKPKFTREQVELIKKIKTCKSYYEVLEVKKTATEVDIKKAYRKLALQMHPDKNHAPGAEEAFKIVTQAFSCLSDPKKRSTYDIHGAESPMTASGRGFGGRQGGFYEEELSPEDIFNIFFGIPPRGGGARRNHPFYSDFQPMAGNRGRTFHYQFGGGGGAANRGGGGNQQETSSFFSIIMILFTVLYVFMSFFGGGSSSNSSSNSRPLASLYSFEPKFNIHRERHMRLGTEEITLDFTYYVKDNLEGILRYNGISSDQLEQEVKESWLELQAKLCRHKETLEKKPRQTAEYIDLKNKGAFQYCDLLKELGYRW</sequence>
<dbReference type="GO" id="GO:0030544">
    <property type="term" value="F:Hsp70 protein binding"/>
    <property type="evidence" value="ECO:0007669"/>
    <property type="project" value="TreeGrafter"/>
</dbReference>
<dbReference type="STRING" id="670386.D3B062"/>